<dbReference type="InterPro" id="IPR053150">
    <property type="entry name" value="Teicoplanin_resist-assoc"/>
</dbReference>
<keyword evidence="1" id="KW-1133">Transmembrane helix</keyword>
<dbReference type="InterPro" id="IPR006976">
    <property type="entry name" value="VanZ-like"/>
</dbReference>
<gene>
    <name evidence="3" type="ORF">J5W02_12140</name>
</gene>
<feature type="domain" description="VanZ-like" evidence="2">
    <location>
        <begin position="46"/>
        <end position="182"/>
    </location>
</feature>
<keyword evidence="1" id="KW-0472">Membrane</keyword>
<organism evidence="3 4">
    <name type="scientific">Caproiciproducens faecalis</name>
    <dbReference type="NCBI Taxonomy" id="2820301"/>
    <lineage>
        <taxon>Bacteria</taxon>
        <taxon>Bacillati</taxon>
        <taxon>Bacillota</taxon>
        <taxon>Clostridia</taxon>
        <taxon>Eubacteriales</taxon>
        <taxon>Acutalibacteraceae</taxon>
        <taxon>Caproiciproducens</taxon>
    </lineage>
</organism>
<sequence length="198" mass="22118">MSKTILGSLPGFVLQMLIGLILYFICLILFFRHIKPLKNFFLAVLFMYLAVVLSLTVSLPLPQKWHISAKSTAWALSQIDWIPFESAANIFHNSVRIGSFKEFFRVIGGNFILLMPLGVLVPLSNPHFHFGRMLALSLLVPTAIEGLQLLGNILYGSAIRAVETEDILLNAAGCLLAYLIFSGLRGLFRPKRKGKHYS</sequence>
<feature type="transmembrane region" description="Helical" evidence="1">
    <location>
        <begin position="133"/>
        <end position="155"/>
    </location>
</feature>
<dbReference type="Pfam" id="PF04892">
    <property type="entry name" value="VanZ"/>
    <property type="match status" value="1"/>
</dbReference>
<evidence type="ECO:0000313" key="3">
    <source>
        <dbReference type="EMBL" id="MBW7573559.1"/>
    </source>
</evidence>
<dbReference type="EMBL" id="JAGFNZ010000005">
    <property type="protein sequence ID" value="MBW7573559.1"/>
    <property type="molecule type" value="Genomic_DNA"/>
</dbReference>
<reference evidence="3 4" key="1">
    <citation type="submission" date="2021-03" db="EMBL/GenBank/DDBJ databases">
        <title>Caproiciproducens sp. nov. isolated from feces of cow.</title>
        <authorList>
            <person name="Choi J.-Y."/>
        </authorList>
    </citation>
    <scope>NUCLEOTIDE SEQUENCE [LARGE SCALE GENOMIC DNA]</scope>
    <source>
        <strain evidence="3 4">AGMB10547</strain>
    </source>
</reference>
<evidence type="ECO:0000259" key="2">
    <source>
        <dbReference type="Pfam" id="PF04892"/>
    </source>
</evidence>
<keyword evidence="1" id="KW-0812">Transmembrane</keyword>
<dbReference type="RefSeq" id="WP_219965969.1">
    <property type="nucleotide sequence ID" value="NZ_JAGFNZ010000005.1"/>
</dbReference>
<dbReference type="Proteomes" id="UP000719942">
    <property type="component" value="Unassembled WGS sequence"/>
</dbReference>
<feature type="transmembrane region" description="Helical" evidence="1">
    <location>
        <begin position="40"/>
        <end position="61"/>
    </location>
</feature>
<name>A0ABS7DQH3_9FIRM</name>
<evidence type="ECO:0000256" key="1">
    <source>
        <dbReference type="SAM" id="Phobius"/>
    </source>
</evidence>
<comment type="caution">
    <text evidence="3">The sequence shown here is derived from an EMBL/GenBank/DDBJ whole genome shotgun (WGS) entry which is preliminary data.</text>
</comment>
<keyword evidence="4" id="KW-1185">Reference proteome</keyword>
<feature type="transmembrane region" description="Helical" evidence="1">
    <location>
        <begin position="103"/>
        <end position="121"/>
    </location>
</feature>
<protein>
    <submittedName>
        <fullName evidence="3">VanZ family protein</fullName>
    </submittedName>
</protein>
<accession>A0ABS7DQH3</accession>
<dbReference type="PANTHER" id="PTHR36834">
    <property type="entry name" value="MEMBRANE PROTEIN-RELATED"/>
    <property type="match status" value="1"/>
</dbReference>
<feature type="transmembrane region" description="Helical" evidence="1">
    <location>
        <begin position="167"/>
        <end position="188"/>
    </location>
</feature>
<dbReference type="PANTHER" id="PTHR36834:SF1">
    <property type="entry name" value="INTEGRAL MEMBRANE PROTEIN"/>
    <property type="match status" value="1"/>
</dbReference>
<evidence type="ECO:0000313" key="4">
    <source>
        <dbReference type="Proteomes" id="UP000719942"/>
    </source>
</evidence>
<proteinExistence type="predicted"/>
<feature type="transmembrane region" description="Helical" evidence="1">
    <location>
        <begin position="12"/>
        <end position="31"/>
    </location>
</feature>